<dbReference type="InterPro" id="IPR006015">
    <property type="entry name" value="Universal_stress_UspA"/>
</dbReference>
<reference evidence="5" key="1">
    <citation type="submission" date="2023-07" db="EMBL/GenBank/DDBJ databases">
        <title>Molecular identification of indigenous halophilic bacteria isolated from red sea cost, biodegradation of synthetic dyes and assessment of degraded metabolite toxicity.</title>
        <authorList>
            <person name="Chaieb K."/>
            <person name="Altayb H.N."/>
        </authorList>
    </citation>
    <scope>NUCLEOTIDE SEQUENCE [LARGE SCALE GENOMIC DNA]</scope>
    <source>
        <strain evidence="5">K20</strain>
    </source>
</reference>
<dbReference type="Gene3D" id="3.40.50.620">
    <property type="entry name" value="HUPs"/>
    <property type="match status" value="1"/>
</dbReference>
<accession>A0ABS7YWG6</accession>
<dbReference type="RefSeq" id="WP_225251935.1">
    <property type="nucleotide sequence ID" value="NZ_JAIWIU010000181.1"/>
</dbReference>
<dbReference type="InterPro" id="IPR006016">
    <property type="entry name" value="UspA"/>
</dbReference>
<feature type="domain" description="UspA" evidence="3">
    <location>
        <begin position="3"/>
        <end position="125"/>
    </location>
</feature>
<dbReference type="InterPro" id="IPR014729">
    <property type="entry name" value="Rossmann-like_a/b/a_fold"/>
</dbReference>
<gene>
    <name evidence="4" type="ORF">LDJ79_20785</name>
</gene>
<comment type="caution">
    <text evidence="4">The sequence shown here is derived from an EMBL/GenBank/DDBJ whole genome shotgun (WGS) entry which is preliminary data.</text>
</comment>
<dbReference type="Pfam" id="PF00582">
    <property type="entry name" value="Usp"/>
    <property type="match status" value="1"/>
</dbReference>
<evidence type="ECO:0000256" key="2">
    <source>
        <dbReference type="PIRNR" id="PIRNR006276"/>
    </source>
</evidence>
<evidence type="ECO:0000313" key="5">
    <source>
        <dbReference type="Proteomes" id="UP001199044"/>
    </source>
</evidence>
<dbReference type="PIRSF" id="PIRSF006276">
    <property type="entry name" value="UspA"/>
    <property type="match status" value="1"/>
</dbReference>
<evidence type="ECO:0000256" key="1">
    <source>
        <dbReference type="ARBA" id="ARBA00008791"/>
    </source>
</evidence>
<dbReference type="EMBL" id="JAIWIU010000181">
    <property type="protein sequence ID" value="MCA2018564.1"/>
    <property type="molecule type" value="Genomic_DNA"/>
</dbReference>
<evidence type="ECO:0000313" key="4">
    <source>
        <dbReference type="EMBL" id="MCA2018564.1"/>
    </source>
</evidence>
<keyword evidence="5" id="KW-1185">Reference proteome</keyword>
<name>A0ABS7YWG6_9VIBR</name>
<evidence type="ECO:0000259" key="3">
    <source>
        <dbReference type="Pfam" id="PF00582"/>
    </source>
</evidence>
<comment type="subcellular location">
    <subcellularLocation>
        <location evidence="2">Cytoplasm</location>
    </subcellularLocation>
</comment>
<comment type="similarity">
    <text evidence="1 2">Belongs to the universal stress protein A family.</text>
</comment>
<sequence>MSYQHILVAVDLSESSQTLLEKAAVQATQNHAKLSIVYVDVDHIISDPKAERDYHQKLDNLASHCDYPIEKTLVVIGELHMKIAGLVKSEAVDLVICGHHHSWIDRIFSSVPKLANNVDADLLVVYLPK</sequence>
<organism evidence="4 5">
    <name type="scientific">Vibrio tritonius</name>
    <dbReference type="NCBI Taxonomy" id="1435069"/>
    <lineage>
        <taxon>Bacteria</taxon>
        <taxon>Pseudomonadati</taxon>
        <taxon>Pseudomonadota</taxon>
        <taxon>Gammaproteobacteria</taxon>
        <taxon>Vibrionales</taxon>
        <taxon>Vibrionaceae</taxon>
        <taxon>Vibrio</taxon>
    </lineage>
</organism>
<proteinExistence type="inferred from homology"/>
<protein>
    <recommendedName>
        <fullName evidence="2">Universal stress protein</fullName>
    </recommendedName>
</protein>
<dbReference type="Proteomes" id="UP001199044">
    <property type="component" value="Unassembled WGS sequence"/>
</dbReference>
<dbReference type="SUPFAM" id="SSF52402">
    <property type="entry name" value="Adenine nucleotide alpha hydrolases-like"/>
    <property type="match status" value="1"/>
</dbReference>
<keyword evidence="2" id="KW-0963">Cytoplasm</keyword>